<accession>A0A644YEK7</accession>
<organism evidence="1">
    <name type="scientific">bioreactor metagenome</name>
    <dbReference type="NCBI Taxonomy" id="1076179"/>
    <lineage>
        <taxon>unclassified sequences</taxon>
        <taxon>metagenomes</taxon>
        <taxon>ecological metagenomes</taxon>
    </lineage>
</organism>
<dbReference type="AlphaFoldDB" id="A0A644YEK7"/>
<reference evidence="1" key="1">
    <citation type="submission" date="2019-08" db="EMBL/GenBank/DDBJ databases">
        <authorList>
            <person name="Kucharzyk K."/>
            <person name="Murdoch R.W."/>
            <person name="Higgins S."/>
            <person name="Loffler F."/>
        </authorList>
    </citation>
    <scope>NUCLEOTIDE SEQUENCE</scope>
</reference>
<sequence>MKTNRISKNVKALILSGLIIGSTSLANIANADTIEKNVNSNNPINIMTEGNEEIEIKEITRDQYVENLAKDQGITIQEADKIAEDRTEKALEKINKEMPQMKNVKSARSNIVWRQASWTQTYPKNKSFKAELIASFEVWTGGSFRQINSCTVGSSLAAGQHKASWNQLTDWKTTSYPVTRATVGVTGKFMTTVTTGGNVGMSLPGFSVSGSGSTTKTFVSNSMTMQREWSVY</sequence>
<dbReference type="EMBL" id="VSSQ01004815">
    <property type="protein sequence ID" value="MPM26749.1"/>
    <property type="molecule type" value="Genomic_DNA"/>
</dbReference>
<comment type="caution">
    <text evidence="1">The sequence shown here is derived from an EMBL/GenBank/DDBJ whole genome shotgun (WGS) entry which is preliminary data.</text>
</comment>
<evidence type="ECO:0000313" key="1">
    <source>
        <dbReference type="EMBL" id="MPM26749.1"/>
    </source>
</evidence>
<protein>
    <submittedName>
        <fullName evidence="1">Uncharacterized protein</fullName>
    </submittedName>
</protein>
<name>A0A644YEK7_9ZZZZ</name>
<gene>
    <name evidence="1" type="ORF">SDC9_73254</name>
</gene>
<proteinExistence type="predicted"/>